<comment type="subcellular location">
    <subcellularLocation>
        <location evidence="1">Endomembrane system</location>
        <topology evidence="1">Multi-pass membrane protein</topology>
    </subcellularLocation>
</comment>
<evidence type="ECO:0000313" key="10">
    <source>
        <dbReference type="EMBL" id="KFM23548.1"/>
    </source>
</evidence>
<dbReference type="GO" id="GO:0006811">
    <property type="term" value="P:monoatomic ion transport"/>
    <property type="evidence" value="ECO:0007669"/>
    <property type="project" value="UniProtKB-KW"/>
</dbReference>
<feature type="region of interest" description="Disordered" evidence="7">
    <location>
        <begin position="1"/>
        <end position="39"/>
    </location>
</feature>
<dbReference type="InterPro" id="IPR044849">
    <property type="entry name" value="CASTOR/POLLUX/SYM8-like"/>
</dbReference>
<dbReference type="RefSeq" id="XP_011396422.1">
    <property type="nucleotide sequence ID" value="XM_011398120.1"/>
</dbReference>
<dbReference type="Proteomes" id="UP000028924">
    <property type="component" value="Unassembled WGS sequence"/>
</dbReference>
<keyword evidence="2" id="KW-0813">Transport</keyword>
<feature type="region of interest" description="Disordered" evidence="7">
    <location>
        <begin position="51"/>
        <end position="72"/>
    </location>
</feature>
<reference evidence="10 11" key="1">
    <citation type="journal article" date="2014" name="BMC Genomics">
        <title>Oil accumulation mechanisms of the oleaginous microalga Chlorella protothecoides revealed through its genome, transcriptomes, and proteomes.</title>
        <authorList>
            <person name="Gao C."/>
            <person name="Wang Y."/>
            <person name="Shen Y."/>
            <person name="Yan D."/>
            <person name="He X."/>
            <person name="Dai J."/>
            <person name="Wu Q."/>
        </authorList>
    </citation>
    <scope>NUCLEOTIDE SEQUENCE [LARGE SCALE GENOMIC DNA]</scope>
    <source>
        <strain evidence="10 11">0710</strain>
    </source>
</reference>
<keyword evidence="4 8" id="KW-1133">Transmembrane helix</keyword>
<dbReference type="PANTHER" id="PTHR31563:SF10">
    <property type="entry name" value="ION CHANNEL POLLUX-RELATED"/>
    <property type="match status" value="1"/>
</dbReference>
<evidence type="ECO:0000256" key="7">
    <source>
        <dbReference type="SAM" id="MobiDB-lite"/>
    </source>
</evidence>
<accession>A0A087SCU4</accession>
<evidence type="ECO:0000259" key="9">
    <source>
        <dbReference type="Pfam" id="PF06241"/>
    </source>
</evidence>
<sequence>MENKEDPARQTSEERSEAEPSLDEQLHDARLEGSNAPDRLQTPAAVWLPFSESPHSQDVGREAAKNKRPSGSGGWGWISTWSGRVRRLLSSWVLYQVQQRLMLGALPAKVAGYFLLGAPAVVAGALLYKQVSGKSLAASLVQAFGNLYHFPGPMVLNDVNIAATAVNVVMFFMGTLTFALILGVITEDLNKRYDHIRQGSYPVTARNHTLILGWSCQLVPLLRQMEVARRERGAFPGTVVILADRPKPEMDADLASALPHTSLDIATRPGAPSSTVYVDRAGGAHAACVIVLRPDDGAPSALAGCGDAAAERQVASVLALQAVRASLAGRRDGRWARGHVPRPQNVILQTPAGAGTGARAPSVLALADLLADPATPAAAQALELDDLDLVGGLSALLARSAAQPGVASVQASLLQQTRGGAWVRVLPVDGALVGTTYARARRRYPAAACIGLVSPGRGATLNPRDDMPLHEGMGLVLLAHGSGKLHPVRGVGDVELARGEAGQAAPHRPDGGETNGKDALRDKADPDANHKEVAGRLVTRSGASLGSRDVLGSADGGANGAKGERCGVDLLLRHVRGNPSSIDLLEEAGVAEADSVIILSRILRALRVVGFLLRVDGGESLEVSGSEESIQGDAELVSALLLLEACLLKRKRLLRAPLHVLGTIRRPDTVQVANHILARLCRGKMTAELLQPDEIAAGVLTQMGAEPRLRSVLATLIGSSSGNGTEVFLRSPGWLGISSWGMVRFAEVAELARKRGETAIGLITRDGALILAPGGAEEREYVSEDRVVVLA</sequence>
<feature type="compositionally biased region" description="Basic and acidic residues" evidence="7">
    <location>
        <begin position="1"/>
        <end position="31"/>
    </location>
</feature>
<protein>
    <submittedName>
        <fullName evidence="10">Putative ion channel POLLUX</fullName>
    </submittedName>
</protein>
<keyword evidence="3 8" id="KW-0812">Transmembrane</keyword>
<keyword evidence="5" id="KW-0406">Ion transport</keyword>
<evidence type="ECO:0000256" key="3">
    <source>
        <dbReference type="ARBA" id="ARBA00022692"/>
    </source>
</evidence>
<evidence type="ECO:0000256" key="4">
    <source>
        <dbReference type="ARBA" id="ARBA00022989"/>
    </source>
</evidence>
<proteinExistence type="predicted"/>
<feature type="region of interest" description="Disordered" evidence="7">
    <location>
        <begin position="499"/>
        <end position="538"/>
    </location>
</feature>
<dbReference type="EMBL" id="KL662095">
    <property type="protein sequence ID" value="KFM23548.1"/>
    <property type="molecule type" value="Genomic_DNA"/>
</dbReference>
<dbReference type="OrthoDB" id="414047at2759"/>
<feature type="transmembrane region" description="Helical" evidence="8">
    <location>
        <begin position="161"/>
        <end position="185"/>
    </location>
</feature>
<name>A0A087SCU4_AUXPR</name>
<evidence type="ECO:0000256" key="8">
    <source>
        <dbReference type="SAM" id="Phobius"/>
    </source>
</evidence>
<evidence type="ECO:0000256" key="1">
    <source>
        <dbReference type="ARBA" id="ARBA00004127"/>
    </source>
</evidence>
<evidence type="ECO:0000256" key="2">
    <source>
        <dbReference type="ARBA" id="ARBA00022448"/>
    </source>
</evidence>
<feature type="compositionally biased region" description="Basic and acidic residues" evidence="7">
    <location>
        <begin position="507"/>
        <end position="534"/>
    </location>
</feature>
<evidence type="ECO:0000313" key="11">
    <source>
        <dbReference type="Proteomes" id="UP000028924"/>
    </source>
</evidence>
<dbReference type="AlphaFoldDB" id="A0A087SCU4"/>
<gene>
    <name evidence="10" type="ORF">F751_2807</name>
</gene>
<dbReference type="Pfam" id="PF06241">
    <property type="entry name" value="Castor_Poll_mid"/>
    <property type="match status" value="1"/>
</dbReference>
<dbReference type="GO" id="GO:0012505">
    <property type="term" value="C:endomembrane system"/>
    <property type="evidence" value="ECO:0007669"/>
    <property type="project" value="UniProtKB-SubCell"/>
</dbReference>
<evidence type="ECO:0000256" key="6">
    <source>
        <dbReference type="ARBA" id="ARBA00023136"/>
    </source>
</evidence>
<evidence type="ECO:0000256" key="5">
    <source>
        <dbReference type="ARBA" id="ARBA00023065"/>
    </source>
</evidence>
<dbReference type="InterPro" id="IPR010420">
    <property type="entry name" value="CASTOR/POLLUX/SYM8_dom"/>
</dbReference>
<dbReference type="PANTHER" id="PTHR31563">
    <property type="entry name" value="ION CHANNEL POLLUX-RELATED"/>
    <property type="match status" value="1"/>
</dbReference>
<feature type="transmembrane region" description="Helical" evidence="8">
    <location>
        <begin position="110"/>
        <end position="128"/>
    </location>
</feature>
<keyword evidence="6 8" id="KW-0472">Membrane</keyword>
<feature type="domain" description="CASTOR/POLLUX/SYM8 ion channel conserved" evidence="9">
    <location>
        <begin position="394"/>
        <end position="486"/>
    </location>
</feature>
<organism evidence="10 11">
    <name type="scientific">Auxenochlorella protothecoides</name>
    <name type="common">Green microalga</name>
    <name type="synonym">Chlorella protothecoides</name>
    <dbReference type="NCBI Taxonomy" id="3075"/>
    <lineage>
        <taxon>Eukaryota</taxon>
        <taxon>Viridiplantae</taxon>
        <taxon>Chlorophyta</taxon>
        <taxon>core chlorophytes</taxon>
        <taxon>Trebouxiophyceae</taxon>
        <taxon>Chlorellales</taxon>
        <taxon>Chlorellaceae</taxon>
        <taxon>Auxenochlorella</taxon>
    </lineage>
</organism>
<keyword evidence="11" id="KW-1185">Reference proteome</keyword>
<dbReference type="KEGG" id="apro:F751_2807"/>
<dbReference type="GeneID" id="23614198"/>